<protein>
    <recommendedName>
        <fullName evidence="1">VOC domain-containing protein</fullName>
    </recommendedName>
</protein>
<dbReference type="AlphaFoldDB" id="A0A1I5H6F0"/>
<keyword evidence="3" id="KW-1185">Reference proteome</keyword>
<reference evidence="3" key="1">
    <citation type="submission" date="2016-10" db="EMBL/GenBank/DDBJ databases">
        <authorList>
            <person name="Varghese N."/>
            <person name="Submissions S."/>
        </authorList>
    </citation>
    <scope>NUCLEOTIDE SEQUENCE [LARGE SCALE GENOMIC DNA]</scope>
    <source>
        <strain evidence="3">DSM 43161</strain>
    </source>
</reference>
<evidence type="ECO:0000313" key="2">
    <source>
        <dbReference type="EMBL" id="SFO43670.1"/>
    </source>
</evidence>
<dbReference type="InterPro" id="IPR004360">
    <property type="entry name" value="Glyas_Fos-R_dOase_dom"/>
</dbReference>
<gene>
    <name evidence="2" type="ORF">SAMN05660359_03473</name>
</gene>
<dbReference type="Proteomes" id="UP000183642">
    <property type="component" value="Unassembled WGS sequence"/>
</dbReference>
<dbReference type="InterPro" id="IPR037523">
    <property type="entry name" value="VOC_core"/>
</dbReference>
<dbReference type="PANTHER" id="PTHR36503:SF2">
    <property type="entry name" value="BLR2408 PROTEIN"/>
    <property type="match status" value="1"/>
</dbReference>
<accession>A0A1I5H6F0</accession>
<proteinExistence type="predicted"/>
<evidence type="ECO:0000259" key="1">
    <source>
        <dbReference type="PROSITE" id="PS51819"/>
    </source>
</evidence>
<dbReference type="PROSITE" id="PS51819">
    <property type="entry name" value="VOC"/>
    <property type="match status" value="1"/>
</dbReference>
<dbReference type="PANTHER" id="PTHR36503">
    <property type="entry name" value="BLR2520 PROTEIN"/>
    <property type="match status" value="1"/>
</dbReference>
<dbReference type="Gene3D" id="3.10.180.10">
    <property type="entry name" value="2,3-Dihydroxybiphenyl 1,2-Dioxygenase, domain 1"/>
    <property type="match status" value="1"/>
</dbReference>
<name>A0A1I5H6F0_9ACTN</name>
<organism evidence="2 3">
    <name type="scientific">Geodermatophilus obscurus</name>
    <dbReference type="NCBI Taxonomy" id="1861"/>
    <lineage>
        <taxon>Bacteria</taxon>
        <taxon>Bacillati</taxon>
        <taxon>Actinomycetota</taxon>
        <taxon>Actinomycetes</taxon>
        <taxon>Geodermatophilales</taxon>
        <taxon>Geodermatophilaceae</taxon>
        <taxon>Geodermatophilus</taxon>
    </lineage>
</organism>
<dbReference type="InterPro" id="IPR029068">
    <property type="entry name" value="Glyas_Bleomycin-R_OHBP_Dase"/>
</dbReference>
<dbReference type="SUPFAM" id="SSF54593">
    <property type="entry name" value="Glyoxalase/Bleomycin resistance protein/Dihydroxybiphenyl dioxygenase"/>
    <property type="match status" value="1"/>
</dbReference>
<feature type="domain" description="VOC" evidence="1">
    <location>
        <begin position="2"/>
        <end position="126"/>
    </location>
</feature>
<dbReference type="EMBL" id="FOWE01000008">
    <property type="protein sequence ID" value="SFO43670.1"/>
    <property type="molecule type" value="Genomic_DNA"/>
</dbReference>
<sequence length="133" mass="14253">MSMLFVKLPVRDLPAARAFYEALGFRVEETSSDEGEAAVVLGDELVLALHTRERFAALLPGEAGDPAQAPTVVHTLTADSRADVDDRVARAVAAGGRPGLPAREADARYTGSFADPDGNVWEVVWIDQLHVVN</sequence>
<evidence type="ECO:0000313" key="3">
    <source>
        <dbReference type="Proteomes" id="UP000183642"/>
    </source>
</evidence>
<dbReference type="OrthoDB" id="4265398at2"/>
<dbReference type="Pfam" id="PF00903">
    <property type="entry name" value="Glyoxalase"/>
    <property type="match status" value="1"/>
</dbReference>